<gene>
    <name evidence="1" type="ORF">RRG08_009073</name>
</gene>
<evidence type="ECO:0000313" key="2">
    <source>
        <dbReference type="Proteomes" id="UP001283361"/>
    </source>
</evidence>
<accession>A0AAE0Y878</accession>
<comment type="caution">
    <text evidence="1">The sequence shown here is derived from an EMBL/GenBank/DDBJ whole genome shotgun (WGS) entry which is preliminary data.</text>
</comment>
<dbReference type="EMBL" id="JAWDGP010006752">
    <property type="protein sequence ID" value="KAK3736004.1"/>
    <property type="molecule type" value="Genomic_DNA"/>
</dbReference>
<dbReference type="AlphaFoldDB" id="A0AAE0Y878"/>
<keyword evidence="2" id="KW-1185">Reference proteome</keyword>
<evidence type="ECO:0000313" key="1">
    <source>
        <dbReference type="EMBL" id="KAK3736004.1"/>
    </source>
</evidence>
<organism evidence="1 2">
    <name type="scientific">Elysia crispata</name>
    <name type="common">lettuce slug</name>
    <dbReference type="NCBI Taxonomy" id="231223"/>
    <lineage>
        <taxon>Eukaryota</taxon>
        <taxon>Metazoa</taxon>
        <taxon>Spiralia</taxon>
        <taxon>Lophotrochozoa</taxon>
        <taxon>Mollusca</taxon>
        <taxon>Gastropoda</taxon>
        <taxon>Heterobranchia</taxon>
        <taxon>Euthyneura</taxon>
        <taxon>Panpulmonata</taxon>
        <taxon>Sacoglossa</taxon>
        <taxon>Placobranchoidea</taxon>
        <taxon>Plakobranchidae</taxon>
        <taxon>Elysia</taxon>
    </lineage>
</organism>
<sequence>MRTASSPLYRCHFLCWQQNQRRSSLNYIAKKELSRARSLVVALSARVMRVVYVVGVEPLRAMWLFFLERSATWHKFIIQLFLAVFTRPVASRHFPLNKARPRIARRTYTYVGSSKPGPENGTVCVLLSVCLSVSLPGRVPVTVIYDRIKTQCPWGAFPEAVINPAGRKRSQMVLHAQCPKRDKSRR</sequence>
<protein>
    <submittedName>
        <fullName evidence="1">Uncharacterized protein</fullName>
    </submittedName>
</protein>
<reference evidence="1" key="1">
    <citation type="journal article" date="2023" name="G3 (Bethesda)">
        <title>A reference genome for the long-term kleptoplast-retaining sea slug Elysia crispata morphotype clarki.</title>
        <authorList>
            <person name="Eastman K.E."/>
            <person name="Pendleton A.L."/>
            <person name="Shaikh M.A."/>
            <person name="Suttiyut T."/>
            <person name="Ogas R."/>
            <person name="Tomko P."/>
            <person name="Gavelis G."/>
            <person name="Widhalm J.R."/>
            <person name="Wisecaver J.H."/>
        </authorList>
    </citation>
    <scope>NUCLEOTIDE SEQUENCE</scope>
    <source>
        <strain evidence="1">ECLA1</strain>
    </source>
</reference>
<proteinExistence type="predicted"/>
<dbReference type="Proteomes" id="UP001283361">
    <property type="component" value="Unassembled WGS sequence"/>
</dbReference>
<name>A0AAE0Y878_9GAST</name>